<feature type="region of interest" description="Disordered" evidence="1">
    <location>
        <begin position="1"/>
        <end position="30"/>
    </location>
</feature>
<evidence type="ECO:0000313" key="3">
    <source>
        <dbReference type="Proteomes" id="UP000789342"/>
    </source>
</evidence>
<name>A0A9N9CML6_9GLOM</name>
<reference evidence="2" key="1">
    <citation type="submission" date="2021-06" db="EMBL/GenBank/DDBJ databases">
        <authorList>
            <person name="Kallberg Y."/>
            <person name="Tangrot J."/>
            <person name="Rosling A."/>
        </authorList>
    </citation>
    <scope>NUCLEOTIDE SEQUENCE</scope>
    <source>
        <strain evidence="2">CL551</strain>
    </source>
</reference>
<accession>A0A9N9CML6</accession>
<evidence type="ECO:0000313" key="2">
    <source>
        <dbReference type="EMBL" id="CAG8605368.1"/>
    </source>
</evidence>
<keyword evidence="3" id="KW-1185">Reference proteome</keyword>
<dbReference type="EMBL" id="CAJVPV010006449">
    <property type="protein sequence ID" value="CAG8605368.1"/>
    <property type="molecule type" value="Genomic_DNA"/>
</dbReference>
<dbReference type="Proteomes" id="UP000789342">
    <property type="component" value="Unassembled WGS sequence"/>
</dbReference>
<proteinExistence type="predicted"/>
<sequence>MSRVPEIKRTTAHFYSQDKRDKDNENNNKPRWWERRNESFSLFKWSGRQVKKKRVSTTMISAIFTGTPSKSLKESEREGTIVTNIDNK</sequence>
<protein>
    <submittedName>
        <fullName evidence="2">510_t:CDS:1</fullName>
    </submittedName>
</protein>
<organism evidence="2 3">
    <name type="scientific">Acaulospora morrowiae</name>
    <dbReference type="NCBI Taxonomy" id="94023"/>
    <lineage>
        <taxon>Eukaryota</taxon>
        <taxon>Fungi</taxon>
        <taxon>Fungi incertae sedis</taxon>
        <taxon>Mucoromycota</taxon>
        <taxon>Glomeromycotina</taxon>
        <taxon>Glomeromycetes</taxon>
        <taxon>Diversisporales</taxon>
        <taxon>Acaulosporaceae</taxon>
        <taxon>Acaulospora</taxon>
    </lineage>
</organism>
<comment type="caution">
    <text evidence="2">The sequence shown here is derived from an EMBL/GenBank/DDBJ whole genome shotgun (WGS) entry which is preliminary data.</text>
</comment>
<feature type="compositionally biased region" description="Basic and acidic residues" evidence="1">
    <location>
        <begin position="16"/>
        <end position="30"/>
    </location>
</feature>
<dbReference type="AlphaFoldDB" id="A0A9N9CML6"/>
<gene>
    <name evidence="2" type="ORF">AMORRO_LOCUS7968</name>
</gene>
<evidence type="ECO:0000256" key="1">
    <source>
        <dbReference type="SAM" id="MobiDB-lite"/>
    </source>
</evidence>